<evidence type="ECO:0000256" key="4">
    <source>
        <dbReference type="SAM" id="Coils"/>
    </source>
</evidence>
<dbReference type="Pfam" id="PF07730">
    <property type="entry name" value="HisKA_3"/>
    <property type="match status" value="1"/>
</dbReference>
<dbReference type="PANTHER" id="PTHR24421">
    <property type="entry name" value="NITRATE/NITRITE SENSOR PROTEIN NARX-RELATED"/>
    <property type="match status" value="1"/>
</dbReference>
<dbReference type="AlphaFoldDB" id="A0A545T150"/>
<keyword evidence="4" id="KW-0175">Coiled coil</keyword>
<dbReference type="OrthoDB" id="9797605at2"/>
<organism evidence="7 8">
    <name type="scientific">Aliikangiella marina</name>
    <dbReference type="NCBI Taxonomy" id="1712262"/>
    <lineage>
        <taxon>Bacteria</taxon>
        <taxon>Pseudomonadati</taxon>
        <taxon>Pseudomonadota</taxon>
        <taxon>Gammaproteobacteria</taxon>
        <taxon>Oceanospirillales</taxon>
        <taxon>Pleioneaceae</taxon>
        <taxon>Aliikangiella</taxon>
    </lineage>
</organism>
<evidence type="ECO:0000256" key="5">
    <source>
        <dbReference type="SAM" id="Phobius"/>
    </source>
</evidence>
<dbReference type="SUPFAM" id="SSF55874">
    <property type="entry name" value="ATPase domain of HSP90 chaperone/DNA topoisomerase II/histidine kinase"/>
    <property type="match status" value="1"/>
</dbReference>
<dbReference type="InterPro" id="IPR050482">
    <property type="entry name" value="Sensor_HK_TwoCompSys"/>
</dbReference>
<feature type="domain" description="Signal transduction histidine kinase subgroup 3 dimerisation and phosphoacceptor" evidence="6">
    <location>
        <begin position="191"/>
        <end position="253"/>
    </location>
</feature>
<comment type="caution">
    <text evidence="7">The sequence shown here is derived from an EMBL/GenBank/DDBJ whole genome shotgun (WGS) entry which is preliminary data.</text>
</comment>
<feature type="transmembrane region" description="Helical" evidence="5">
    <location>
        <begin position="116"/>
        <end position="133"/>
    </location>
</feature>
<feature type="transmembrane region" description="Helical" evidence="5">
    <location>
        <begin position="12"/>
        <end position="31"/>
    </location>
</feature>
<sequence length="385" mass="43442">MKIKQPTISISDVGAVGTWAVVLGVSLYFITRLGDAIQANAPWIVGLFILYIGCFFLITRDNAFSQKRGVIEGLILLKIVIVFALVFTAPFEFYSILSIIWVSVLPHFFSLKKSIVIMLLVVLSWFTVFAWVWDKPSVYIQGLLFLTFHFFAIMMSHQTQMAEMASEESQRLNKELQATQQLLAEASRQSERTRIARDLHDLLGHHLTALIINLQVATHLTEGEAKQKVEQCHSLAKLLLSDVREAVSALRENDTLDFHVMIDLLAKNTPQLKVHSEIDAQIQLEDLSLAKSLLSIIQESITNSLRHSGADNFWIKLIQSKNQLNLTLRDNGKTKSNLREGNGIRGMRERVSQFDGQFDLQQSEKGLTITIAVPLQPHGEKVHDN</sequence>
<keyword evidence="5" id="KW-1133">Transmembrane helix</keyword>
<dbReference type="GO" id="GO:0016020">
    <property type="term" value="C:membrane"/>
    <property type="evidence" value="ECO:0007669"/>
    <property type="project" value="InterPro"/>
</dbReference>
<accession>A0A545T150</accession>
<feature type="transmembrane region" description="Helical" evidence="5">
    <location>
        <begin position="139"/>
        <end position="156"/>
    </location>
</feature>
<keyword evidence="1" id="KW-0808">Transferase</keyword>
<dbReference type="GO" id="GO:0000155">
    <property type="term" value="F:phosphorelay sensor kinase activity"/>
    <property type="evidence" value="ECO:0007669"/>
    <property type="project" value="InterPro"/>
</dbReference>
<protein>
    <submittedName>
        <fullName evidence="7">Sensor histidine kinase</fullName>
    </submittedName>
</protein>
<dbReference type="PANTHER" id="PTHR24421:SF59">
    <property type="entry name" value="OXYGEN SENSOR HISTIDINE KINASE NREB"/>
    <property type="match status" value="1"/>
</dbReference>
<gene>
    <name evidence="7" type="ORF">FLL45_21705</name>
</gene>
<keyword evidence="5" id="KW-0472">Membrane</keyword>
<dbReference type="CDD" id="cd16917">
    <property type="entry name" value="HATPase_UhpB-NarQ-NarX-like"/>
    <property type="match status" value="1"/>
</dbReference>
<evidence type="ECO:0000313" key="7">
    <source>
        <dbReference type="EMBL" id="TQV70945.1"/>
    </source>
</evidence>
<dbReference type="Gene3D" id="3.30.565.10">
    <property type="entry name" value="Histidine kinase-like ATPase, C-terminal domain"/>
    <property type="match status" value="1"/>
</dbReference>
<dbReference type="EMBL" id="VIKR01000007">
    <property type="protein sequence ID" value="TQV70945.1"/>
    <property type="molecule type" value="Genomic_DNA"/>
</dbReference>
<feature type="coiled-coil region" evidence="4">
    <location>
        <begin position="162"/>
        <end position="189"/>
    </location>
</feature>
<keyword evidence="3" id="KW-0902">Two-component regulatory system</keyword>
<name>A0A545T150_9GAMM</name>
<keyword evidence="2 7" id="KW-0418">Kinase</keyword>
<evidence type="ECO:0000256" key="2">
    <source>
        <dbReference type="ARBA" id="ARBA00022777"/>
    </source>
</evidence>
<keyword evidence="8" id="KW-1185">Reference proteome</keyword>
<dbReference type="InterPro" id="IPR011712">
    <property type="entry name" value="Sig_transdc_His_kin_sub3_dim/P"/>
</dbReference>
<evidence type="ECO:0000256" key="3">
    <source>
        <dbReference type="ARBA" id="ARBA00023012"/>
    </source>
</evidence>
<evidence type="ECO:0000256" key="1">
    <source>
        <dbReference type="ARBA" id="ARBA00022679"/>
    </source>
</evidence>
<dbReference type="RefSeq" id="WP_142944162.1">
    <property type="nucleotide sequence ID" value="NZ_VIKR01000007.1"/>
</dbReference>
<dbReference type="Proteomes" id="UP000317839">
    <property type="component" value="Unassembled WGS sequence"/>
</dbReference>
<evidence type="ECO:0000259" key="6">
    <source>
        <dbReference type="Pfam" id="PF07730"/>
    </source>
</evidence>
<evidence type="ECO:0000313" key="8">
    <source>
        <dbReference type="Proteomes" id="UP000317839"/>
    </source>
</evidence>
<reference evidence="7 8" key="1">
    <citation type="submission" date="2019-06" db="EMBL/GenBank/DDBJ databases">
        <title>Draft genome of Aliikangiella marina GYP-15.</title>
        <authorList>
            <person name="Wang G."/>
        </authorList>
    </citation>
    <scope>NUCLEOTIDE SEQUENCE [LARGE SCALE GENOMIC DNA]</scope>
    <source>
        <strain evidence="7 8">GYP-15</strain>
    </source>
</reference>
<dbReference type="InterPro" id="IPR036890">
    <property type="entry name" value="HATPase_C_sf"/>
</dbReference>
<feature type="transmembrane region" description="Helical" evidence="5">
    <location>
        <begin position="37"/>
        <end position="58"/>
    </location>
</feature>
<dbReference type="GO" id="GO:0046983">
    <property type="term" value="F:protein dimerization activity"/>
    <property type="evidence" value="ECO:0007669"/>
    <property type="project" value="InterPro"/>
</dbReference>
<keyword evidence="5" id="KW-0812">Transmembrane</keyword>
<dbReference type="Gene3D" id="1.20.5.1930">
    <property type="match status" value="1"/>
</dbReference>
<proteinExistence type="predicted"/>